<feature type="region of interest" description="Disordered" evidence="1">
    <location>
        <begin position="215"/>
        <end position="243"/>
    </location>
</feature>
<dbReference type="InterPro" id="IPR012337">
    <property type="entry name" value="RNaseH-like_sf"/>
</dbReference>
<dbReference type="InterPro" id="IPR050951">
    <property type="entry name" value="Retrovirus_Pol_polyprotein"/>
</dbReference>
<evidence type="ECO:0000313" key="3">
    <source>
        <dbReference type="EMBL" id="POM71968.1"/>
    </source>
</evidence>
<dbReference type="OrthoDB" id="3268967at2759"/>
<evidence type="ECO:0000313" key="4">
    <source>
        <dbReference type="Proteomes" id="UP000237271"/>
    </source>
</evidence>
<name>A0A2P4Y2D6_9STRA</name>
<keyword evidence="4" id="KW-1185">Reference proteome</keyword>
<evidence type="ECO:0000256" key="1">
    <source>
        <dbReference type="SAM" id="MobiDB-lite"/>
    </source>
</evidence>
<dbReference type="PANTHER" id="PTHR37984">
    <property type="entry name" value="PROTEIN CBG26694"/>
    <property type="match status" value="1"/>
</dbReference>
<protein>
    <submittedName>
        <fullName evidence="3">Pol protein</fullName>
    </submittedName>
</protein>
<evidence type="ECO:0000259" key="2">
    <source>
        <dbReference type="Pfam" id="PF24626"/>
    </source>
</evidence>
<dbReference type="InterPro" id="IPR056924">
    <property type="entry name" value="SH3_Tf2-1"/>
</dbReference>
<dbReference type="SUPFAM" id="SSF53098">
    <property type="entry name" value="Ribonuclease H-like"/>
    <property type="match status" value="1"/>
</dbReference>
<dbReference type="InterPro" id="IPR036397">
    <property type="entry name" value="RNaseH_sf"/>
</dbReference>
<dbReference type="PANTHER" id="PTHR37984:SF5">
    <property type="entry name" value="PROTEIN NYNRIN-LIKE"/>
    <property type="match status" value="1"/>
</dbReference>
<feature type="domain" description="Tf2-1-like SH3-like" evidence="2">
    <location>
        <begin position="149"/>
        <end position="213"/>
    </location>
</feature>
<gene>
    <name evidence="3" type="ORF">PHPALM_11399</name>
</gene>
<reference evidence="3 4" key="1">
    <citation type="journal article" date="2017" name="Genome Biol. Evol.">
        <title>Phytophthora megakarya and P. palmivora, closely related causal agents of cacao black pod rot, underwent increases in genome sizes and gene numbers by different mechanisms.</title>
        <authorList>
            <person name="Ali S.S."/>
            <person name="Shao J."/>
            <person name="Lary D.J."/>
            <person name="Kronmiller B."/>
            <person name="Shen D."/>
            <person name="Strem M.D."/>
            <person name="Amoako-Attah I."/>
            <person name="Akrofi A.Y."/>
            <person name="Begoude B.A."/>
            <person name="Ten Hoopen G.M."/>
            <person name="Coulibaly K."/>
            <person name="Kebe B.I."/>
            <person name="Melnick R.L."/>
            <person name="Guiltinan M.J."/>
            <person name="Tyler B.M."/>
            <person name="Meinhardt L.W."/>
            <person name="Bailey B.A."/>
        </authorList>
    </citation>
    <scope>NUCLEOTIDE SEQUENCE [LARGE SCALE GENOMIC DNA]</scope>
    <source>
        <strain evidence="4">sbr112.9</strain>
    </source>
</reference>
<sequence>MVSTADHPQTGNQTERVNRVLKGTLRSICAEASRSWSGKLTMVEFALNNVVHASTDFTPFYLNGLRHPQVLLTLRGGTDASIWGRNWENLSSQASEIKPESLKRQLSSFLDDWLTLISRVRDAMASAQDKPKEYADRKGRGNLNVFKEGDLALLDTKTLPLKLISSVERNKLKHRCIGPFAVLARHGAAYTIDLPKSMATHPTFYVGRITRYHDPLGTSPRPEEDQGAESSGQPELPVSKPVNGTQAGIHTIHTKGMMVPNGMSSREGGSRNAAVTTPVDLSILMIQSVHIFTKDLKGPWLASLTTSSQSKGYLDRINAISKLTDFVA</sequence>
<dbReference type="Gene3D" id="3.30.420.10">
    <property type="entry name" value="Ribonuclease H-like superfamily/Ribonuclease H"/>
    <property type="match status" value="1"/>
</dbReference>
<organism evidence="3 4">
    <name type="scientific">Phytophthora palmivora</name>
    <dbReference type="NCBI Taxonomy" id="4796"/>
    <lineage>
        <taxon>Eukaryota</taxon>
        <taxon>Sar</taxon>
        <taxon>Stramenopiles</taxon>
        <taxon>Oomycota</taxon>
        <taxon>Peronosporomycetes</taxon>
        <taxon>Peronosporales</taxon>
        <taxon>Peronosporaceae</taxon>
        <taxon>Phytophthora</taxon>
    </lineage>
</organism>
<dbReference type="Pfam" id="PF24626">
    <property type="entry name" value="SH3_Tf2-1"/>
    <property type="match status" value="1"/>
</dbReference>
<dbReference type="Proteomes" id="UP000237271">
    <property type="component" value="Unassembled WGS sequence"/>
</dbReference>
<dbReference type="GO" id="GO:0003676">
    <property type="term" value="F:nucleic acid binding"/>
    <property type="evidence" value="ECO:0007669"/>
    <property type="project" value="InterPro"/>
</dbReference>
<dbReference type="EMBL" id="NCKW01006383">
    <property type="protein sequence ID" value="POM71968.1"/>
    <property type="molecule type" value="Genomic_DNA"/>
</dbReference>
<accession>A0A2P4Y2D6</accession>
<proteinExistence type="predicted"/>
<dbReference type="AlphaFoldDB" id="A0A2P4Y2D6"/>
<comment type="caution">
    <text evidence="3">The sequence shown here is derived from an EMBL/GenBank/DDBJ whole genome shotgun (WGS) entry which is preliminary data.</text>
</comment>